<evidence type="ECO:0008006" key="3">
    <source>
        <dbReference type="Google" id="ProtNLM"/>
    </source>
</evidence>
<reference evidence="1" key="2">
    <citation type="submission" date="2025-08" db="UniProtKB">
        <authorList>
            <consortium name="Ensembl"/>
        </authorList>
    </citation>
    <scope>IDENTIFICATION</scope>
</reference>
<organism evidence="1 2">
    <name type="scientific">Oncorhynchus tshawytscha</name>
    <name type="common">Chinook salmon</name>
    <name type="synonym">Salmo tshawytscha</name>
    <dbReference type="NCBI Taxonomy" id="74940"/>
    <lineage>
        <taxon>Eukaryota</taxon>
        <taxon>Metazoa</taxon>
        <taxon>Chordata</taxon>
        <taxon>Craniata</taxon>
        <taxon>Vertebrata</taxon>
        <taxon>Euteleostomi</taxon>
        <taxon>Actinopterygii</taxon>
        <taxon>Neopterygii</taxon>
        <taxon>Teleostei</taxon>
        <taxon>Protacanthopterygii</taxon>
        <taxon>Salmoniformes</taxon>
        <taxon>Salmonidae</taxon>
        <taxon>Salmoninae</taxon>
        <taxon>Oncorhynchus</taxon>
    </lineage>
</organism>
<sequence>MWETPQTYGRRYAVQMRLKLSFLAIKKNAMSGTNPTPLITPRKAFLSSAGTGKLLRFEGLMDGAKYREIIEGNLFQSSRDLRLGRWFTFQQDNDPKHPAKATLEWFKGKHLNVLEWPR</sequence>
<name>A0AAZ3QZ59_ONCTS</name>
<dbReference type="GO" id="GO:0003676">
    <property type="term" value="F:nucleic acid binding"/>
    <property type="evidence" value="ECO:0007669"/>
    <property type="project" value="InterPro"/>
</dbReference>
<protein>
    <recommendedName>
        <fullName evidence="3">Transposase</fullName>
    </recommendedName>
</protein>
<accession>A0AAZ3QZ59</accession>
<dbReference type="AlphaFoldDB" id="A0AAZ3QZ59"/>
<evidence type="ECO:0000313" key="1">
    <source>
        <dbReference type="Ensembl" id="ENSOTSP00005133978.1"/>
    </source>
</evidence>
<dbReference type="Proteomes" id="UP000694402">
    <property type="component" value="Unassembled WGS sequence"/>
</dbReference>
<evidence type="ECO:0000313" key="2">
    <source>
        <dbReference type="Proteomes" id="UP000694402"/>
    </source>
</evidence>
<dbReference type="Ensembl" id="ENSOTST00005195228.1">
    <property type="protein sequence ID" value="ENSOTSP00005133978.1"/>
    <property type="gene ID" value="ENSOTSG00005054953.1"/>
</dbReference>
<dbReference type="GeneTree" id="ENSGT01150000287391"/>
<dbReference type="InterPro" id="IPR036397">
    <property type="entry name" value="RNaseH_sf"/>
</dbReference>
<proteinExistence type="predicted"/>
<dbReference type="Gene3D" id="3.30.420.10">
    <property type="entry name" value="Ribonuclease H-like superfamily/Ribonuclease H"/>
    <property type="match status" value="1"/>
</dbReference>
<reference evidence="1" key="3">
    <citation type="submission" date="2025-09" db="UniProtKB">
        <authorList>
            <consortium name="Ensembl"/>
        </authorList>
    </citation>
    <scope>IDENTIFICATION</scope>
</reference>
<reference evidence="2" key="1">
    <citation type="journal article" date="2018" name="PLoS ONE">
        <title>Chinook salmon (Oncorhynchus tshawytscha) genome and transcriptome.</title>
        <authorList>
            <person name="Christensen K.A."/>
            <person name="Leong J.S."/>
            <person name="Sakhrani D."/>
            <person name="Biagi C.A."/>
            <person name="Minkley D.R."/>
            <person name="Withler R.E."/>
            <person name="Rondeau E.B."/>
            <person name="Koop B.F."/>
            <person name="Devlin R.H."/>
        </authorList>
    </citation>
    <scope>NUCLEOTIDE SEQUENCE [LARGE SCALE GENOMIC DNA]</scope>
</reference>
<keyword evidence="2" id="KW-1185">Reference proteome</keyword>